<feature type="compositionally biased region" description="Basic and acidic residues" evidence="1">
    <location>
        <begin position="319"/>
        <end position="335"/>
    </location>
</feature>
<feature type="compositionally biased region" description="Basic and acidic residues" evidence="1">
    <location>
        <begin position="166"/>
        <end position="181"/>
    </location>
</feature>
<feature type="transmembrane region" description="Helical" evidence="2">
    <location>
        <begin position="92"/>
        <end position="110"/>
    </location>
</feature>
<reference evidence="5" key="1">
    <citation type="journal article" date="2019" name="Int. J. Syst. Evol. Microbiol.">
        <title>The Global Catalogue of Microorganisms (GCM) 10K type strain sequencing project: providing services to taxonomists for standard genome sequencing and annotation.</title>
        <authorList>
            <consortium name="The Broad Institute Genomics Platform"/>
            <consortium name="The Broad Institute Genome Sequencing Center for Infectious Disease"/>
            <person name="Wu L."/>
            <person name="Ma J."/>
        </authorList>
    </citation>
    <scope>NUCLEOTIDE SEQUENCE [LARGE SCALE GENOMIC DNA]</scope>
    <source>
        <strain evidence="5">IBRC-M 10906</strain>
    </source>
</reference>
<evidence type="ECO:0000313" key="5">
    <source>
        <dbReference type="Proteomes" id="UP001597478"/>
    </source>
</evidence>
<dbReference type="RefSeq" id="WP_377384256.1">
    <property type="nucleotide sequence ID" value="NZ_JBHSAN010000002.1"/>
</dbReference>
<proteinExistence type="predicted"/>
<comment type="caution">
    <text evidence="4">The sequence shown here is derived from an EMBL/GenBank/DDBJ whole genome shotgun (WGS) entry which is preliminary data.</text>
</comment>
<dbReference type="EMBL" id="JBHUOF010000040">
    <property type="protein sequence ID" value="MFD2802006.1"/>
    <property type="molecule type" value="Genomic_DNA"/>
</dbReference>
<dbReference type="Pfam" id="PF20177">
    <property type="entry name" value="DUF6542"/>
    <property type="match status" value="1"/>
</dbReference>
<keyword evidence="5" id="KW-1185">Reference proteome</keyword>
<organism evidence="4 5">
    <name type="scientific">Prauserella oleivorans</name>
    <dbReference type="NCBI Taxonomy" id="1478153"/>
    <lineage>
        <taxon>Bacteria</taxon>
        <taxon>Bacillati</taxon>
        <taxon>Actinomycetota</taxon>
        <taxon>Actinomycetes</taxon>
        <taxon>Pseudonocardiales</taxon>
        <taxon>Pseudonocardiaceae</taxon>
        <taxon>Prauserella</taxon>
    </lineage>
</organism>
<feature type="compositionally biased region" description="Basic and acidic residues" evidence="1">
    <location>
        <begin position="199"/>
        <end position="217"/>
    </location>
</feature>
<sequence>MTAIRDRRSDPDAANEDAHIPWDERAALGARRGLPWWGAVLLAFGTAVVGAVLDTQINDGLSVLFHVIYLIGAVTAVGAVRRRNLFGPMVQPPLILAVTVPAVVLTGSGLPESSDTLAKLLAIGTPLINGFPMMAVTTALTVGLGLYRMYRERDPEASAKPRAKGARAEGTPKKRPDDARGAAKSAAGEAKRKPPAKSKPPESRDEGRAAGRGEPPRRGGQGTPGAAVAGAGAAGGRRRPEDAPPPRRARPADRDPGPSGGTPPRERSGRPARPPRVPPDAAERRRRLEEWPDSIPGPKRPRRPRGEEPPPGRGGADPGRPERPPRRRRPWENDG</sequence>
<name>A0ABW5WEP7_9PSEU</name>
<keyword evidence="2" id="KW-0472">Membrane</keyword>
<evidence type="ECO:0000256" key="1">
    <source>
        <dbReference type="SAM" id="MobiDB-lite"/>
    </source>
</evidence>
<feature type="compositionally biased region" description="Basic and acidic residues" evidence="1">
    <location>
        <begin position="238"/>
        <end position="256"/>
    </location>
</feature>
<feature type="transmembrane region" description="Helical" evidence="2">
    <location>
        <begin position="130"/>
        <end position="150"/>
    </location>
</feature>
<dbReference type="Proteomes" id="UP001597478">
    <property type="component" value="Unassembled WGS sequence"/>
</dbReference>
<accession>A0ABW5WEP7</accession>
<evidence type="ECO:0000256" key="2">
    <source>
        <dbReference type="SAM" id="Phobius"/>
    </source>
</evidence>
<protein>
    <submittedName>
        <fullName evidence="4">DUF6542 domain-containing protein</fullName>
    </submittedName>
</protein>
<feature type="compositionally biased region" description="Basic and acidic residues" evidence="1">
    <location>
        <begin position="281"/>
        <end position="290"/>
    </location>
</feature>
<feature type="transmembrane region" description="Helical" evidence="2">
    <location>
        <begin position="34"/>
        <end position="53"/>
    </location>
</feature>
<feature type="domain" description="DUF6542" evidence="3">
    <location>
        <begin position="33"/>
        <end position="153"/>
    </location>
</feature>
<evidence type="ECO:0000259" key="3">
    <source>
        <dbReference type="Pfam" id="PF20177"/>
    </source>
</evidence>
<keyword evidence="2" id="KW-0812">Transmembrane</keyword>
<feature type="transmembrane region" description="Helical" evidence="2">
    <location>
        <begin position="59"/>
        <end position="80"/>
    </location>
</feature>
<evidence type="ECO:0000313" key="4">
    <source>
        <dbReference type="EMBL" id="MFD2802006.1"/>
    </source>
</evidence>
<dbReference type="InterPro" id="IPR046672">
    <property type="entry name" value="DUF6542"/>
</dbReference>
<feature type="region of interest" description="Disordered" evidence="1">
    <location>
        <begin position="154"/>
        <end position="335"/>
    </location>
</feature>
<gene>
    <name evidence="4" type="ORF">ACFS2C_21690</name>
</gene>
<keyword evidence="2" id="KW-1133">Transmembrane helix</keyword>